<organism evidence="1 2">
    <name type="scientific">Halosquirtibacter laminarini</name>
    <dbReference type="NCBI Taxonomy" id="3374600"/>
    <lineage>
        <taxon>Bacteria</taxon>
        <taxon>Pseudomonadati</taxon>
        <taxon>Bacteroidota</taxon>
        <taxon>Bacteroidia</taxon>
        <taxon>Marinilabiliales</taxon>
        <taxon>Prolixibacteraceae</taxon>
        <taxon>Halosquirtibacter</taxon>
    </lineage>
</organism>
<sequence length="680" mass="77217">MSRRVNYSLGCFCATLAITFSGCSVDSKKDNSEKIPAINVADLDLKANPCNDFNAYANGGWKASHPIPSDRSRFGTFDMLGDRAQAQVKTLFSEITGGEHKEGTNGYKIATFYNLGMDTAKINRDGISPISGLLESIDAIKDRAGLLDQIAFFHRHFMNPGFAFYATSDMKNSAYVIGYLSQSGLGLPDRDYYTDKGEHADEIRAAYKLHMTKMFGLTGDKNAQETTNMVYNLEDKLANKMMTRLESRSPENIYHIYDLASLKKLAPQIDWDQYFKGIGVDEVKELNVEQPEYLQFFAKEFETLDLEVWKSYLKWNVINEMASYLSSNFDKQNFEFYGKTLSGKEQQLPRWKRVQGSVNSSLSEAIGQLYVEKYFPASAKQRMVDLVGNLRVSLKERIKGLPWMGEETKVKALEKLAAINVKVGYPDKWKDYSSLNIKNDSYVQNIVRASAFSFEENKAKLYKPVDRLEWGMSPQTVNAYYSPSMNEIVFPAAILQPPFFNMNADDAVNYGAIGVVIGHEMTHGFDDEGRKYDKNGNFNDWWTEDDAKRFEKRANILVNQYSSFIVSDTVHANGSLTLGENIADLGGVNISYQAFQKVKKDDKKIDGFTPNQRFFLAYAHVWASNTREAEKLRRTKTDPHSLGKYRTNGILRNVPAFYEAFSVKEGDAMYLSKEQRAEIW</sequence>
<dbReference type="Proteomes" id="UP000826212">
    <property type="component" value="Chromosome"/>
</dbReference>
<evidence type="ECO:0000313" key="1">
    <source>
        <dbReference type="EMBL" id="QZE15582.1"/>
    </source>
</evidence>
<gene>
    <name evidence="1" type="ORF">K4L44_07040</name>
</gene>
<reference evidence="1" key="1">
    <citation type="submission" date="2021-08" db="EMBL/GenBank/DDBJ databases">
        <title>Novel anaerobic bacterium isolated from sea squirt in East Sea, Republic of Korea.</title>
        <authorList>
            <person name="Nguyen T.H."/>
            <person name="Li Z."/>
            <person name="Lee Y.-J."/>
            <person name="Ko J."/>
            <person name="Kim S.-G."/>
        </authorList>
    </citation>
    <scope>NUCLEOTIDE SEQUENCE</scope>
    <source>
        <strain evidence="1">KCTC 25031</strain>
    </source>
</reference>
<name>A0AC61NQB5_9BACT</name>
<protein>
    <submittedName>
        <fullName evidence="1">M13 family metallopeptidase</fullName>
    </submittedName>
</protein>
<keyword evidence="2" id="KW-1185">Reference proteome</keyword>
<dbReference type="EMBL" id="CP081303">
    <property type="protein sequence ID" value="QZE15582.1"/>
    <property type="molecule type" value="Genomic_DNA"/>
</dbReference>
<accession>A0AC61NQB5</accession>
<proteinExistence type="predicted"/>
<evidence type="ECO:0000313" key="2">
    <source>
        <dbReference type="Proteomes" id="UP000826212"/>
    </source>
</evidence>